<accession>A0A8S5MLA8</accession>
<evidence type="ECO:0000313" key="1">
    <source>
        <dbReference type="EMBL" id="DAD82847.1"/>
    </source>
</evidence>
<dbReference type="EMBL" id="BK014925">
    <property type="protein sequence ID" value="DAD82847.1"/>
    <property type="molecule type" value="Genomic_DNA"/>
</dbReference>
<name>A0A8S5MLA8_9CAUD</name>
<proteinExistence type="predicted"/>
<protein>
    <submittedName>
        <fullName evidence="1">Uncharacterized protein</fullName>
    </submittedName>
</protein>
<sequence length="56" mass="6495">MVMVMDNKEKDLLKRISDLCYQSSEEIYDDSKENGTGGILNLCDQLYEKIDKYLEG</sequence>
<organism evidence="1">
    <name type="scientific">Siphoviridae sp. ctXZx16</name>
    <dbReference type="NCBI Taxonomy" id="2826371"/>
    <lineage>
        <taxon>Viruses</taxon>
        <taxon>Duplodnaviria</taxon>
        <taxon>Heunggongvirae</taxon>
        <taxon>Uroviricota</taxon>
        <taxon>Caudoviricetes</taxon>
    </lineage>
</organism>
<reference evidence="1" key="1">
    <citation type="journal article" date="2021" name="Proc. Natl. Acad. Sci. U.S.A.">
        <title>A Catalog of Tens of Thousands of Viruses from Human Metagenomes Reveals Hidden Associations with Chronic Diseases.</title>
        <authorList>
            <person name="Tisza M.J."/>
            <person name="Buck C.B."/>
        </authorList>
    </citation>
    <scope>NUCLEOTIDE SEQUENCE</scope>
    <source>
        <strain evidence="1">CtXZx16</strain>
    </source>
</reference>